<dbReference type="PANTHER" id="PTHR42718:SF46">
    <property type="entry name" value="BLR6921 PROTEIN"/>
    <property type="match status" value="1"/>
</dbReference>
<dbReference type="PANTHER" id="PTHR42718">
    <property type="entry name" value="MAJOR FACILITATOR SUPERFAMILY MULTIDRUG TRANSPORTER MFSC"/>
    <property type="match status" value="1"/>
</dbReference>
<gene>
    <name evidence="10" type="ORF">SAMN04490356_8027</name>
</gene>
<comment type="subcellular location">
    <subcellularLocation>
        <location evidence="1">Cell membrane</location>
        <topology evidence="1">Multi-pass membrane protein</topology>
    </subcellularLocation>
</comment>
<evidence type="ECO:0000256" key="1">
    <source>
        <dbReference type="ARBA" id="ARBA00004651"/>
    </source>
</evidence>
<reference evidence="11" key="1">
    <citation type="submission" date="2016-10" db="EMBL/GenBank/DDBJ databases">
        <authorList>
            <person name="Varghese N."/>
            <person name="Submissions S."/>
        </authorList>
    </citation>
    <scope>NUCLEOTIDE SEQUENCE [LARGE SCALE GENOMIC DNA]</scope>
    <source>
        <strain evidence="11">DSM 40318</strain>
    </source>
</reference>
<dbReference type="InterPro" id="IPR011701">
    <property type="entry name" value="MFS"/>
</dbReference>
<proteinExistence type="predicted"/>
<dbReference type="GO" id="GO:0046677">
    <property type="term" value="P:response to antibiotic"/>
    <property type="evidence" value="ECO:0007669"/>
    <property type="project" value="UniProtKB-KW"/>
</dbReference>
<evidence type="ECO:0000256" key="7">
    <source>
        <dbReference type="ARBA" id="ARBA00023251"/>
    </source>
</evidence>
<evidence type="ECO:0000313" key="10">
    <source>
        <dbReference type="EMBL" id="SED33604.1"/>
    </source>
</evidence>
<dbReference type="RefSeq" id="WP_342030706.1">
    <property type="nucleotide sequence ID" value="NZ_FNST01000002.1"/>
</dbReference>
<evidence type="ECO:0000256" key="4">
    <source>
        <dbReference type="ARBA" id="ARBA00022692"/>
    </source>
</evidence>
<keyword evidence="2" id="KW-0813">Transport</keyword>
<keyword evidence="6 9" id="KW-0472">Membrane</keyword>
<feature type="region of interest" description="Disordered" evidence="8">
    <location>
        <begin position="1"/>
        <end position="20"/>
    </location>
</feature>
<evidence type="ECO:0000256" key="5">
    <source>
        <dbReference type="ARBA" id="ARBA00022989"/>
    </source>
</evidence>
<keyword evidence="11" id="KW-1185">Reference proteome</keyword>
<keyword evidence="5 9" id="KW-1133">Transmembrane helix</keyword>
<keyword evidence="7" id="KW-0046">Antibiotic resistance</keyword>
<feature type="transmembrane region" description="Helical" evidence="9">
    <location>
        <begin position="136"/>
        <end position="159"/>
    </location>
</feature>
<sequence length="260" mass="26213">MACRQPRSSQHADRVRRPLRHPRRPRLRAVLAELGGERLHARLRRLPPPARRARALGTWSAVGAVGAASEPVIGGLLTQWAGWRRAFLITVPVGVLDVHGYSPPRAGLGYLPVGVATFAGAQSGGPLSIRIGARRAALLCCALGASGFAGVALGTGLHASYPVSVLLPGAVFGFGTAAAFTPITAAATGGLPPDRTGLAAGLLNTVGRTSGALGPAVLSTLAPAVGYTAVFAVFAVFAVSAGCLAAAVAAAPPLLIPRGP</sequence>
<feature type="transmembrane region" description="Helical" evidence="9">
    <location>
        <begin position="165"/>
        <end position="186"/>
    </location>
</feature>
<feature type="transmembrane region" description="Helical" evidence="9">
    <location>
        <begin position="224"/>
        <end position="251"/>
    </location>
</feature>
<keyword evidence="4 9" id="KW-0812">Transmembrane</keyword>
<dbReference type="AlphaFoldDB" id="A0A1H4ZVR6"/>
<dbReference type="Proteomes" id="UP000198609">
    <property type="component" value="Unassembled WGS sequence"/>
</dbReference>
<keyword evidence="3" id="KW-1003">Cell membrane</keyword>
<dbReference type="Gene3D" id="1.20.1250.20">
    <property type="entry name" value="MFS general substrate transporter like domains"/>
    <property type="match status" value="2"/>
</dbReference>
<evidence type="ECO:0000256" key="2">
    <source>
        <dbReference type="ARBA" id="ARBA00022448"/>
    </source>
</evidence>
<organism evidence="10 11">
    <name type="scientific">Streptomyces melanosporofaciens</name>
    <dbReference type="NCBI Taxonomy" id="67327"/>
    <lineage>
        <taxon>Bacteria</taxon>
        <taxon>Bacillati</taxon>
        <taxon>Actinomycetota</taxon>
        <taxon>Actinomycetes</taxon>
        <taxon>Kitasatosporales</taxon>
        <taxon>Streptomycetaceae</taxon>
        <taxon>Streptomyces</taxon>
        <taxon>Streptomyces violaceusniger group</taxon>
    </lineage>
</organism>
<evidence type="ECO:0000256" key="6">
    <source>
        <dbReference type="ARBA" id="ARBA00023136"/>
    </source>
</evidence>
<evidence type="ECO:0000256" key="9">
    <source>
        <dbReference type="SAM" id="Phobius"/>
    </source>
</evidence>
<dbReference type="SUPFAM" id="SSF103473">
    <property type="entry name" value="MFS general substrate transporter"/>
    <property type="match status" value="1"/>
</dbReference>
<dbReference type="EMBL" id="FNST01000002">
    <property type="protein sequence ID" value="SED33604.1"/>
    <property type="molecule type" value="Genomic_DNA"/>
</dbReference>
<evidence type="ECO:0000313" key="11">
    <source>
        <dbReference type="Proteomes" id="UP000198609"/>
    </source>
</evidence>
<name>A0A1H4ZVR6_STRMJ</name>
<evidence type="ECO:0000256" key="3">
    <source>
        <dbReference type="ARBA" id="ARBA00022475"/>
    </source>
</evidence>
<protein>
    <submittedName>
        <fullName evidence="10">Major Facilitator Superfamily protein</fullName>
    </submittedName>
</protein>
<dbReference type="GO" id="GO:0005886">
    <property type="term" value="C:plasma membrane"/>
    <property type="evidence" value="ECO:0007669"/>
    <property type="project" value="UniProtKB-SubCell"/>
</dbReference>
<dbReference type="Pfam" id="PF07690">
    <property type="entry name" value="MFS_1"/>
    <property type="match status" value="2"/>
</dbReference>
<accession>A0A1H4ZVR6</accession>
<dbReference type="GO" id="GO:0022857">
    <property type="term" value="F:transmembrane transporter activity"/>
    <property type="evidence" value="ECO:0007669"/>
    <property type="project" value="InterPro"/>
</dbReference>
<dbReference type="InterPro" id="IPR036259">
    <property type="entry name" value="MFS_trans_sf"/>
</dbReference>
<evidence type="ECO:0000256" key="8">
    <source>
        <dbReference type="SAM" id="MobiDB-lite"/>
    </source>
</evidence>